<dbReference type="RefSeq" id="WP_116878382.1">
    <property type="nucleotide sequence ID" value="NZ_CP031733.1"/>
</dbReference>
<gene>
    <name evidence="4" type="ORF">DDV21_000690</name>
    <name evidence="5" type="ORF">DDV22_06645</name>
    <name evidence="6" type="ORF">DDV23_06905</name>
</gene>
<reference evidence="5 9" key="1">
    <citation type="submission" date="2018-08" db="EMBL/GenBank/DDBJ databases">
        <title>Draft genome of Streptococcus sp .nov. Z2.</title>
        <authorList>
            <person name="Tian Z."/>
        </authorList>
    </citation>
    <scope>NUCLEOTIDE SEQUENCE [LARGE SCALE GENOMIC DNA]</scope>
    <source>
        <strain evidence="5 9">Z2</strain>
    </source>
</reference>
<dbReference type="AlphaFoldDB" id="A0A372KN53"/>
<dbReference type="InterPro" id="IPR036380">
    <property type="entry name" value="Isochorismatase-like_sf"/>
</dbReference>
<name>A0A372KN53_9STRE</name>
<evidence type="ECO:0000259" key="3">
    <source>
        <dbReference type="Pfam" id="PF00857"/>
    </source>
</evidence>
<protein>
    <submittedName>
        <fullName evidence="6">Cysteine hydrolase</fullName>
    </submittedName>
</protein>
<reference evidence="6 8" key="2">
    <citation type="submission" date="2018-08" db="EMBL/GenBank/DDBJ databases">
        <title>Draft genome of Streptococcus sp. nov. Z1.</title>
        <authorList>
            <person name="Tian Z."/>
        </authorList>
    </citation>
    <scope>NUCLEOTIDE SEQUENCE [LARGE SCALE GENOMIC DNA]</scope>
    <source>
        <strain evidence="6">Z1</strain>
        <strain evidence="8">Z1(2018)</strain>
    </source>
</reference>
<dbReference type="GO" id="GO:0016787">
    <property type="term" value="F:hydrolase activity"/>
    <property type="evidence" value="ECO:0007669"/>
    <property type="project" value="UniProtKB-KW"/>
</dbReference>
<dbReference type="OrthoDB" id="257098at2"/>
<accession>A0A346N9K1</accession>
<organism evidence="6 8">
    <name type="scientific">Streptococcus chenjunshii</name>
    <dbReference type="NCBI Taxonomy" id="2173853"/>
    <lineage>
        <taxon>Bacteria</taxon>
        <taxon>Bacillati</taxon>
        <taxon>Bacillota</taxon>
        <taxon>Bacilli</taxon>
        <taxon>Lactobacillales</taxon>
        <taxon>Streptococcaceae</taxon>
        <taxon>Streptococcus</taxon>
    </lineage>
</organism>
<dbReference type="EMBL" id="QVQZ01000014">
    <property type="protein sequence ID" value="RFU53008.1"/>
    <property type="molecule type" value="Genomic_DNA"/>
</dbReference>
<dbReference type="Pfam" id="PF00857">
    <property type="entry name" value="Isochorismatase"/>
    <property type="match status" value="1"/>
</dbReference>
<dbReference type="InterPro" id="IPR050272">
    <property type="entry name" value="Isochorismatase-like_hydrls"/>
</dbReference>
<reference evidence="4" key="4">
    <citation type="journal article" date="2019" name="Int. J. Syst. Evol. Microbiol.">
        <title>Streptococcus chenjunshii sp. nov. isolated from feces of Tibetan antelopes.</title>
        <authorList>
            <person name="Tian Z."/>
            <person name="Lu S."/>
            <person name="Jin D."/>
            <person name="Yang J."/>
            <person name="Pu J."/>
            <person name="Lai X.H."/>
            <person name="Bai X.N."/>
            <person name="Wu X.M."/>
            <person name="Li J."/>
            <person name="Wang S."/>
            <person name="Xu J."/>
        </authorList>
    </citation>
    <scope>NUCLEOTIDE SEQUENCE</scope>
    <source>
        <strain evidence="4">Z15</strain>
    </source>
</reference>
<accession>A0A372KN53</accession>
<dbReference type="EMBL" id="CP031733">
    <property type="protein sequence ID" value="AXQ77696.1"/>
    <property type="molecule type" value="Genomic_DNA"/>
</dbReference>
<evidence type="ECO:0000313" key="5">
    <source>
        <dbReference type="EMBL" id="RFU50862.1"/>
    </source>
</evidence>
<dbReference type="KEGG" id="schj:DDV21_000690"/>
<dbReference type="EMBL" id="QVQY01000015">
    <property type="protein sequence ID" value="RFU50862.1"/>
    <property type="molecule type" value="Genomic_DNA"/>
</dbReference>
<dbReference type="CDD" id="cd01014">
    <property type="entry name" value="nicotinamidase_related"/>
    <property type="match status" value="1"/>
</dbReference>
<proteinExistence type="inferred from homology"/>
<evidence type="ECO:0000256" key="2">
    <source>
        <dbReference type="ARBA" id="ARBA00022801"/>
    </source>
</evidence>
<evidence type="ECO:0000313" key="9">
    <source>
        <dbReference type="Proteomes" id="UP000264056"/>
    </source>
</evidence>
<dbReference type="Proteomes" id="UP000264056">
    <property type="component" value="Unassembled WGS sequence"/>
</dbReference>
<sequence>MTKALLLIDIQKTFRDGSWGHRNNESAELNAAKLLNKFRQQNDLVIHINHRSENPSSRFFFENAGFEFQDLIMPLNNEIVISKYVNSAFIGTNLKALLDNHKIDTLVIVGLTAPHCVSTTARMAANYGYRTILVEDSTASFAIENYNGKTFSAQEIHDITIATLHDEFAQISSTKDFLVNYHNY</sequence>
<dbReference type="PANTHER" id="PTHR43540">
    <property type="entry name" value="PEROXYUREIDOACRYLATE/UREIDOACRYLATE AMIDOHYDROLASE-RELATED"/>
    <property type="match status" value="1"/>
</dbReference>
<evidence type="ECO:0000313" key="8">
    <source>
        <dbReference type="Proteomes" id="UP000262901"/>
    </source>
</evidence>
<dbReference type="SUPFAM" id="SSF52499">
    <property type="entry name" value="Isochorismatase-like hydrolases"/>
    <property type="match status" value="1"/>
</dbReference>
<evidence type="ECO:0000313" key="6">
    <source>
        <dbReference type="EMBL" id="RFU53008.1"/>
    </source>
</evidence>
<dbReference type="PANTHER" id="PTHR43540:SF1">
    <property type="entry name" value="ISOCHORISMATASE HYDROLASE"/>
    <property type="match status" value="1"/>
</dbReference>
<comment type="similarity">
    <text evidence="1">Belongs to the isochorismatase family.</text>
</comment>
<dbReference type="Gene3D" id="3.40.50.850">
    <property type="entry name" value="Isochorismatase-like"/>
    <property type="match status" value="1"/>
</dbReference>
<dbReference type="InterPro" id="IPR000868">
    <property type="entry name" value="Isochorismatase-like_dom"/>
</dbReference>
<keyword evidence="2 6" id="KW-0378">Hydrolase</keyword>
<dbReference type="Proteomes" id="UP000246115">
    <property type="component" value="Chromosome"/>
</dbReference>
<dbReference type="Proteomes" id="UP000262901">
    <property type="component" value="Unassembled WGS sequence"/>
</dbReference>
<evidence type="ECO:0000313" key="4">
    <source>
        <dbReference type="EMBL" id="AXQ77696.1"/>
    </source>
</evidence>
<keyword evidence="9" id="KW-1185">Reference proteome</keyword>
<reference evidence="7" key="3">
    <citation type="submission" date="2018-08" db="EMBL/GenBank/DDBJ databases">
        <title>Streptococcus chenjunshii sp. nov., isolated from stools sample of the Tibetan antelope in the Qinghai-Tibet plateau, China.</title>
        <authorList>
            <person name="Tian Z."/>
        </authorList>
    </citation>
    <scope>NUCLEOTIDE SEQUENCE [LARGE SCALE GENOMIC DNA]</scope>
    <source>
        <strain evidence="7">Z15</strain>
    </source>
</reference>
<feature type="domain" description="Isochorismatase-like" evidence="3">
    <location>
        <begin position="4"/>
        <end position="174"/>
    </location>
</feature>
<evidence type="ECO:0000256" key="1">
    <source>
        <dbReference type="ARBA" id="ARBA00006336"/>
    </source>
</evidence>
<evidence type="ECO:0000313" key="7">
    <source>
        <dbReference type="Proteomes" id="UP000246115"/>
    </source>
</evidence>